<evidence type="ECO:0000259" key="2">
    <source>
        <dbReference type="Pfam" id="PF00561"/>
    </source>
</evidence>
<organism evidence="3 4">
    <name type="scientific">Aquabacterium soli</name>
    <dbReference type="NCBI Taxonomy" id="2493092"/>
    <lineage>
        <taxon>Bacteria</taxon>
        <taxon>Pseudomonadati</taxon>
        <taxon>Pseudomonadota</taxon>
        <taxon>Betaproteobacteria</taxon>
        <taxon>Burkholderiales</taxon>
        <taxon>Aquabacterium</taxon>
    </lineage>
</organism>
<dbReference type="Gene3D" id="3.40.50.1820">
    <property type="entry name" value="alpha/beta hydrolase"/>
    <property type="match status" value="1"/>
</dbReference>
<sequence length="319" mass="34427">MSRPAITEQRIPVGVPTPTGQEPPWLACRLAGPADQPDAPLLVFLHGFPEAAFVWDGLLQHFGQHYRCVAPNLRGYEGSFAPADVSAYKAPQILGDFAGLIQSLGGKAHAVIAHDWGGALAWGLAATAPQLLDKLIILNAPHPGAFLKALRDDPAQQAASSYMNLLRRPEVEARLAADDFAMMWTFFERFGGAGWLTPALRDRYRQAWSAPTASTAGLPAASSALTGPLNYYRASPLHPPTSPSDAIHTLQLPDALLRVNVPTRVIWGEADVALPPSLLEGLEAHVPDLRITRLPGLSHWLVHEDPDTVTRALETALQN</sequence>
<dbReference type="GO" id="GO:0016787">
    <property type="term" value="F:hydrolase activity"/>
    <property type="evidence" value="ECO:0007669"/>
    <property type="project" value="UniProtKB-KW"/>
</dbReference>
<evidence type="ECO:0000313" key="4">
    <source>
        <dbReference type="Proteomes" id="UP000269265"/>
    </source>
</evidence>
<keyword evidence="4" id="KW-1185">Reference proteome</keyword>
<name>A0A3R8S3Z3_9BURK</name>
<dbReference type="SUPFAM" id="SSF53474">
    <property type="entry name" value="alpha/beta-Hydrolases"/>
    <property type="match status" value="1"/>
</dbReference>
<dbReference type="PANTHER" id="PTHR43329">
    <property type="entry name" value="EPOXIDE HYDROLASE"/>
    <property type="match status" value="1"/>
</dbReference>
<dbReference type="InterPro" id="IPR000073">
    <property type="entry name" value="AB_hydrolase_1"/>
</dbReference>
<dbReference type="EMBL" id="RSED01000005">
    <property type="protein sequence ID" value="RRS04906.1"/>
    <property type="molecule type" value="Genomic_DNA"/>
</dbReference>
<dbReference type="Pfam" id="PF00561">
    <property type="entry name" value="Abhydrolase_1"/>
    <property type="match status" value="1"/>
</dbReference>
<protein>
    <submittedName>
        <fullName evidence="3">Alpha/beta fold hydrolase</fullName>
    </submittedName>
</protein>
<evidence type="ECO:0000313" key="3">
    <source>
        <dbReference type="EMBL" id="RRS04906.1"/>
    </source>
</evidence>
<feature type="domain" description="AB hydrolase-1" evidence="2">
    <location>
        <begin position="40"/>
        <end position="306"/>
    </location>
</feature>
<dbReference type="AlphaFoldDB" id="A0A3R8S3Z3"/>
<proteinExistence type="predicted"/>
<dbReference type="InterPro" id="IPR029058">
    <property type="entry name" value="AB_hydrolase_fold"/>
</dbReference>
<dbReference type="OrthoDB" id="2987348at2"/>
<keyword evidence="1 3" id="KW-0378">Hydrolase</keyword>
<dbReference type="PRINTS" id="PR00412">
    <property type="entry name" value="EPOXHYDRLASE"/>
</dbReference>
<gene>
    <name evidence="3" type="ORF">EIP75_07995</name>
</gene>
<comment type="caution">
    <text evidence="3">The sequence shown here is derived from an EMBL/GenBank/DDBJ whole genome shotgun (WGS) entry which is preliminary data.</text>
</comment>
<evidence type="ECO:0000256" key="1">
    <source>
        <dbReference type="ARBA" id="ARBA00022801"/>
    </source>
</evidence>
<reference evidence="3 4" key="1">
    <citation type="submission" date="2018-12" db="EMBL/GenBank/DDBJ databases">
        <title>The whole draft genome of Aquabacterium sp. SJQ9.</title>
        <authorList>
            <person name="Sun L."/>
            <person name="Gao X."/>
            <person name="Chen W."/>
            <person name="Huang K."/>
        </authorList>
    </citation>
    <scope>NUCLEOTIDE SEQUENCE [LARGE SCALE GENOMIC DNA]</scope>
    <source>
        <strain evidence="3 4">SJQ9</strain>
    </source>
</reference>
<dbReference type="RefSeq" id="WP_125242724.1">
    <property type="nucleotide sequence ID" value="NZ_RSED01000005.1"/>
</dbReference>
<dbReference type="Proteomes" id="UP000269265">
    <property type="component" value="Unassembled WGS sequence"/>
</dbReference>
<accession>A0A3R8S3Z3</accession>
<dbReference type="InterPro" id="IPR000639">
    <property type="entry name" value="Epox_hydrolase-like"/>
</dbReference>